<evidence type="ECO:0000313" key="1">
    <source>
        <dbReference type="EMBL" id="KKQ36100.1"/>
    </source>
</evidence>
<proteinExistence type="predicted"/>
<protein>
    <submittedName>
        <fullName evidence="1">Uncharacterized protein</fullName>
    </submittedName>
</protein>
<reference evidence="1 2" key="1">
    <citation type="journal article" date="2015" name="Nature">
        <title>rRNA introns, odd ribosomes, and small enigmatic genomes across a large radiation of phyla.</title>
        <authorList>
            <person name="Brown C.T."/>
            <person name="Hug L.A."/>
            <person name="Thomas B.C."/>
            <person name="Sharon I."/>
            <person name="Castelle C.J."/>
            <person name="Singh A."/>
            <person name="Wilkins M.J."/>
            <person name="Williams K.H."/>
            <person name="Banfield J.F."/>
        </authorList>
    </citation>
    <scope>NUCLEOTIDE SEQUENCE [LARGE SCALE GENOMIC DNA]</scope>
</reference>
<organism evidence="1 2">
    <name type="scientific">Candidatus Woesebacteria bacterium GW2011_GWA1_37_7</name>
    <dbReference type="NCBI Taxonomy" id="1618545"/>
    <lineage>
        <taxon>Bacteria</taxon>
        <taxon>Candidatus Woeseibacteriota</taxon>
    </lineage>
</organism>
<dbReference type="Proteomes" id="UP000034591">
    <property type="component" value="Unassembled WGS sequence"/>
</dbReference>
<name>A0A0G0HC30_9BACT</name>
<sequence length="107" mass="12188">MVEKVVILKTGDVFEQLVRRDNEGEGSRFLLKVVDVNTDSKGRDYLWANYQVSENGVPASMTLYLSPGEKNGERARIPSEFVTDNGALNNRIRRIKPPQGVRWSYED</sequence>
<dbReference type="EMBL" id="LBTI01000064">
    <property type="protein sequence ID" value="KKQ36100.1"/>
    <property type="molecule type" value="Genomic_DNA"/>
</dbReference>
<comment type="caution">
    <text evidence="1">The sequence shown here is derived from an EMBL/GenBank/DDBJ whole genome shotgun (WGS) entry which is preliminary data.</text>
</comment>
<accession>A0A0G0HC30</accession>
<dbReference type="AlphaFoldDB" id="A0A0G0HC30"/>
<gene>
    <name evidence="1" type="ORF">US53_C0064G0005</name>
</gene>
<evidence type="ECO:0000313" key="2">
    <source>
        <dbReference type="Proteomes" id="UP000034591"/>
    </source>
</evidence>